<dbReference type="Gene3D" id="3.40.50.300">
    <property type="entry name" value="P-loop containing nucleotide triphosphate hydrolases"/>
    <property type="match status" value="1"/>
</dbReference>
<sequence length="824" mass="90282">MGGWMTAGEGSGTGRDPSGTRSDLSGSAADVVQARDVAGGIHFHSTGREGASGESAPVPAQLPADVRGFVNRIADIEHMDRVLEQEEGSPGPAGVCVVTGTAGVGKTSLAVHWGHRVRHEFPDGQLYVNLRGYDPGEPVSAGQALERFLIALGVAPAALPTDLETRSALFRTLLAQRRLLIVLDNAATVKQVRPLLPGAGRCLVLVTSRSRLSGLVARDGAHRLDLELFDEPAAIELLYGTVAGYRSGDSEHEIVELAQLCARLPLALRIAAERAAVRPYMPMGELIENLRDESHLWSALSVEDDDEADAVRTVFAWSYRALPPQVARMFRLLGLHPGPEFSLHAAAALAAVPVREVSQLLDALVGAHLLEQIGRDRYQFHDLLRAYSTDQGRHCDSAEDRDAALERVLAWYVHTLDKCLNELPIPILEPVQDIELDSLPAGVQPLVFADPDSAAVWFDVERTNFVACVRLAVKTSNDRVAWQIPILLRGPFPPINAVDDWFATTELGLVAARRLGETAAEAILLDSMTMAYRQAHHLDKAEETGRKALEMFRRIGHPQGEALSLNQLALVNSAARRLTLAHSYLNEAEVLAERHNYTYILICVATNRPVIYRAAGRYQEAYDDAISALDLIRRSGSRIDEVDLSIEIMRAAHGLGRYDEAAYWAEATLPMSPTKLYDGVILLQYGNIQRDRGDPELALATYHRAAVILQQLGSHHREAETLDATGSAYAMLGRLEEAAHFYVEAANLYRRIVSNWGIAVALHHLAQASFDLGRSDSAKRYWNESLASLSEFDDPAAETLRESIDRSLRQLSTSNRESDRSDGI</sequence>
<dbReference type="InterPro" id="IPR011990">
    <property type="entry name" value="TPR-like_helical_dom_sf"/>
</dbReference>
<dbReference type="Pfam" id="PF13424">
    <property type="entry name" value="TPR_12"/>
    <property type="match status" value="1"/>
</dbReference>
<dbReference type="Proteomes" id="UP000266677">
    <property type="component" value="Unassembled WGS sequence"/>
</dbReference>
<accession>A0A3A4KGH7</accession>
<dbReference type="SUPFAM" id="SSF48452">
    <property type="entry name" value="TPR-like"/>
    <property type="match status" value="2"/>
</dbReference>
<dbReference type="InterPro" id="IPR019734">
    <property type="entry name" value="TPR_rpt"/>
</dbReference>
<evidence type="ECO:0000256" key="1">
    <source>
        <dbReference type="SAM" id="MobiDB-lite"/>
    </source>
</evidence>
<organism evidence="2 3">
    <name type="scientific">Nocardia panacis</name>
    <dbReference type="NCBI Taxonomy" id="2340916"/>
    <lineage>
        <taxon>Bacteria</taxon>
        <taxon>Bacillati</taxon>
        <taxon>Actinomycetota</taxon>
        <taxon>Actinomycetes</taxon>
        <taxon>Mycobacteriales</taxon>
        <taxon>Nocardiaceae</taxon>
        <taxon>Nocardia</taxon>
    </lineage>
</organism>
<proteinExistence type="predicted"/>
<evidence type="ECO:0000313" key="3">
    <source>
        <dbReference type="Proteomes" id="UP000266677"/>
    </source>
</evidence>
<dbReference type="GO" id="GO:0043531">
    <property type="term" value="F:ADP binding"/>
    <property type="evidence" value="ECO:0007669"/>
    <property type="project" value="InterPro"/>
</dbReference>
<dbReference type="AlphaFoldDB" id="A0A3A4KGH7"/>
<dbReference type="SUPFAM" id="SSF52540">
    <property type="entry name" value="P-loop containing nucleoside triphosphate hydrolases"/>
    <property type="match status" value="1"/>
</dbReference>
<dbReference type="InterPro" id="IPR027417">
    <property type="entry name" value="P-loop_NTPase"/>
</dbReference>
<comment type="caution">
    <text evidence="2">The sequence shown here is derived from an EMBL/GenBank/DDBJ whole genome shotgun (WGS) entry which is preliminary data.</text>
</comment>
<dbReference type="EMBL" id="QZFU01000056">
    <property type="protein sequence ID" value="RJO67947.1"/>
    <property type="molecule type" value="Genomic_DNA"/>
</dbReference>
<name>A0A3A4KGH7_9NOCA</name>
<dbReference type="PANTHER" id="PTHR47691">
    <property type="entry name" value="REGULATOR-RELATED"/>
    <property type="match status" value="1"/>
</dbReference>
<gene>
    <name evidence="2" type="ORF">D5S18_34160</name>
</gene>
<feature type="compositionally biased region" description="Gly residues" evidence="1">
    <location>
        <begin position="1"/>
        <end position="13"/>
    </location>
</feature>
<keyword evidence="3" id="KW-1185">Reference proteome</keyword>
<dbReference type="PANTHER" id="PTHR47691:SF3">
    <property type="entry name" value="HTH-TYPE TRANSCRIPTIONAL REGULATOR RV0890C-RELATED"/>
    <property type="match status" value="1"/>
</dbReference>
<protein>
    <submittedName>
        <fullName evidence="2">Tetratricopeptide repeat protein</fullName>
    </submittedName>
</protein>
<reference evidence="2 3" key="1">
    <citation type="submission" date="2018-09" db="EMBL/GenBank/DDBJ databases">
        <title>YIM PH21274 draft genome.</title>
        <authorList>
            <person name="Miao C."/>
        </authorList>
    </citation>
    <scope>NUCLEOTIDE SEQUENCE [LARGE SCALE GENOMIC DNA]</scope>
    <source>
        <strain evidence="2 3">YIM PH 21724</strain>
    </source>
</reference>
<feature type="region of interest" description="Disordered" evidence="1">
    <location>
        <begin position="1"/>
        <end position="28"/>
    </location>
</feature>
<dbReference type="PRINTS" id="PR00364">
    <property type="entry name" value="DISEASERSIST"/>
</dbReference>
<evidence type="ECO:0000313" key="2">
    <source>
        <dbReference type="EMBL" id="RJO67947.1"/>
    </source>
</evidence>
<dbReference type="SMART" id="SM00028">
    <property type="entry name" value="TPR"/>
    <property type="match status" value="6"/>
</dbReference>
<dbReference type="Gene3D" id="1.25.40.10">
    <property type="entry name" value="Tetratricopeptide repeat domain"/>
    <property type="match status" value="2"/>
</dbReference>